<evidence type="ECO:0000256" key="2">
    <source>
        <dbReference type="ARBA" id="ARBA00012172"/>
    </source>
</evidence>
<dbReference type="InterPro" id="IPR027483">
    <property type="entry name" value="PInositol-4-P-4/5-kinase_C_sf"/>
</dbReference>
<keyword evidence="4 11" id="KW-0808">Transferase</keyword>
<dbReference type="CDD" id="cd17303">
    <property type="entry name" value="PIPKc_PIP5K_yeast_like"/>
    <property type="match status" value="1"/>
</dbReference>
<dbReference type="EMBL" id="CCYA01000318">
    <property type="protein sequence ID" value="CEH16615.1"/>
    <property type="molecule type" value="Genomic_DNA"/>
</dbReference>
<feature type="compositionally biased region" description="Polar residues" evidence="12">
    <location>
        <begin position="48"/>
        <end position="68"/>
    </location>
</feature>
<keyword evidence="6 11" id="KW-0418">Kinase</keyword>
<dbReference type="PANTHER" id="PTHR23086:SF8">
    <property type="entry name" value="PHOSPHATIDYLINOSITOL 5-PHOSPHATE 4-KINASE, ISOFORM A"/>
    <property type="match status" value="1"/>
</dbReference>
<proteinExistence type="predicted"/>
<dbReference type="InterPro" id="IPR002498">
    <property type="entry name" value="PInositol-4-P-4/5-kinase_core"/>
</dbReference>
<feature type="compositionally biased region" description="Low complexity" evidence="12">
    <location>
        <begin position="527"/>
        <end position="537"/>
    </location>
</feature>
<dbReference type="PROSITE" id="PS51455">
    <property type="entry name" value="PIPK"/>
    <property type="match status" value="1"/>
</dbReference>
<dbReference type="Gene3D" id="3.30.810.10">
    <property type="entry name" value="2-Layer Sandwich"/>
    <property type="match status" value="2"/>
</dbReference>
<evidence type="ECO:0000256" key="11">
    <source>
        <dbReference type="PROSITE-ProRule" id="PRU00781"/>
    </source>
</evidence>
<name>A0A0P1BLG9_9BASI</name>
<dbReference type="PANTHER" id="PTHR23086">
    <property type="entry name" value="PHOSPHATIDYLINOSITOL-4-PHOSPHATE 5-KINASE"/>
    <property type="match status" value="1"/>
</dbReference>
<feature type="compositionally biased region" description="Low complexity" evidence="12">
    <location>
        <begin position="574"/>
        <end position="587"/>
    </location>
</feature>
<dbReference type="FunFam" id="3.30.800.10:FF:000009">
    <property type="entry name" value="Phosphatidylinositol 4-phosphate 5-kinase its3"/>
    <property type="match status" value="1"/>
</dbReference>
<feature type="compositionally biased region" description="Basic and acidic residues" evidence="12">
    <location>
        <begin position="132"/>
        <end position="153"/>
    </location>
</feature>
<feature type="compositionally biased region" description="Polar residues" evidence="12">
    <location>
        <begin position="608"/>
        <end position="620"/>
    </location>
</feature>
<reference evidence="15" key="1">
    <citation type="submission" date="2014-09" db="EMBL/GenBank/DDBJ databases">
        <authorList>
            <person name="Sharma Rahul"/>
            <person name="Thines Marco"/>
        </authorList>
    </citation>
    <scope>NUCLEOTIDE SEQUENCE [LARGE SCALE GENOMIC DNA]</scope>
</reference>
<dbReference type="EC" id="2.7.1.68" evidence="2"/>
<evidence type="ECO:0000259" key="13">
    <source>
        <dbReference type="PROSITE" id="PS51455"/>
    </source>
</evidence>
<feature type="region of interest" description="Disordered" evidence="12">
    <location>
        <begin position="132"/>
        <end position="184"/>
    </location>
</feature>
<dbReference type="GO" id="GO:0005886">
    <property type="term" value="C:plasma membrane"/>
    <property type="evidence" value="ECO:0007669"/>
    <property type="project" value="TreeGrafter"/>
</dbReference>
<dbReference type="Pfam" id="PF01504">
    <property type="entry name" value="PIP5K"/>
    <property type="match status" value="1"/>
</dbReference>
<feature type="compositionally biased region" description="Low complexity" evidence="12">
    <location>
        <begin position="594"/>
        <end position="607"/>
    </location>
</feature>
<feature type="domain" description="PIPK" evidence="13">
    <location>
        <begin position="196"/>
        <end position="760"/>
    </location>
</feature>
<feature type="region of interest" description="Disordered" evidence="12">
    <location>
        <begin position="574"/>
        <end position="666"/>
    </location>
</feature>
<feature type="compositionally biased region" description="Basic and acidic residues" evidence="12">
    <location>
        <begin position="641"/>
        <end position="658"/>
    </location>
</feature>
<feature type="region of interest" description="Disordered" evidence="12">
    <location>
        <begin position="1"/>
        <end position="104"/>
    </location>
</feature>
<feature type="compositionally biased region" description="Low complexity" evidence="12">
    <location>
        <begin position="80"/>
        <end position="104"/>
    </location>
</feature>
<dbReference type="GO" id="GO:0016308">
    <property type="term" value="F:1-phosphatidylinositol-4-phosphate 5-kinase activity"/>
    <property type="evidence" value="ECO:0007669"/>
    <property type="project" value="UniProtKB-EC"/>
</dbReference>
<evidence type="ECO:0000256" key="3">
    <source>
        <dbReference type="ARBA" id="ARBA00022553"/>
    </source>
</evidence>
<dbReference type="InterPro" id="IPR023610">
    <property type="entry name" value="PInositol-4/5-P-5/4-kinase"/>
</dbReference>
<dbReference type="InterPro" id="IPR027484">
    <property type="entry name" value="PInositol-4-P-5-kinase_N"/>
</dbReference>
<evidence type="ECO:0000256" key="9">
    <source>
        <dbReference type="ARBA" id="ARBA00080374"/>
    </source>
</evidence>
<dbReference type="SUPFAM" id="SSF56104">
    <property type="entry name" value="SAICAR synthase-like"/>
    <property type="match status" value="1"/>
</dbReference>
<evidence type="ECO:0000256" key="8">
    <source>
        <dbReference type="ARBA" id="ARBA00078403"/>
    </source>
</evidence>
<keyword evidence="7 11" id="KW-0067">ATP-binding</keyword>
<evidence type="ECO:0000256" key="6">
    <source>
        <dbReference type="ARBA" id="ARBA00022777"/>
    </source>
</evidence>
<dbReference type="AlphaFoldDB" id="A0A0P1BLG9"/>
<evidence type="ECO:0000313" key="14">
    <source>
        <dbReference type="EMBL" id="CEH16615.1"/>
    </source>
</evidence>
<keyword evidence="3" id="KW-0597">Phosphoprotein</keyword>
<accession>A0A0P1BLG9</accession>
<organism evidence="14 15">
    <name type="scientific">Ceraceosorus bombacis</name>
    <dbReference type="NCBI Taxonomy" id="401625"/>
    <lineage>
        <taxon>Eukaryota</taxon>
        <taxon>Fungi</taxon>
        <taxon>Dikarya</taxon>
        <taxon>Basidiomycota</taxon>
        <taxon>Ustilaginomycotina</taxon>
        <taxon>Exobasidiomycetes</taxon>
        <taxon>Ceraceosorales</taxon>
        <taxon>Ceraceosoraceae</taxon>
        <taxon>Ceraceosorus</taxon>
    </lineage>
</organism>
<dbReference type="STRING" id="401625.A0A0P1BLG9"/>
<evidence type="ECO:0000256" key="5">
    <source>
        <dbReference type="ARBA" id="ARBA00022741"/>
    </source>
</evidence>
<dbReference type="Proteomes" id="UP000054845">
    <property type="component" value="Unassembled WGS sequence"/>
</dbReference>
<dbReference type="SMART" id="SM00330">
    <property type="entry name" value="PIPKc"/>
    <property type="match status" value="1"/>
</dbReference>
<evidence type="ECO:0000256" key="12">
    <source>
        <dbReference type="SAM" id="MobiDB-lite"/>
    </source>
</evidence>
<dbReference type="Gene3D" id="3.30.800.10">
    <property type="entry name" value="Phosphatidylinositol Phosphate Kinase II Beta"/>
    <property type="match status" value="1"/>
</dbReference>
<protein>
    <recommendedName>
        <fullName evidence="2">1-phosphatidylinositol-4-phosphate 5-kinase</fullName>
        <ecNumber evidence="2">2.7.1.68</ecNumber>
    </recommendedName>
    <alternativeName>
        <fullName evidence="10">1-phosphatidylinositol 4-phosphate kinase</fullName>
    </alternativeName>
    <alternativeName>
        <fullName evidence="8">Diphosphoinositide kinase</fullName>
    </alternativeName>
    <alternativeName>
        <fullName evidence="9">PIP5K</fullName>
    </alternativeName>
</protein>
<evidence type="ECO:0000256" key="7">
    <source>
        <dbReference type="ARBA" id="ARBA00022840"/>
    </source>
</evidence>
<keyword evidence="5 11" id="KW-0547">Nucleotide-binding</keyword>
<keyword evidence="15" id="KW-1185">Reference proteome</keyword>
<dbReference type="OrthoDB" id="20783at2759"/>
<feature type="region of interest" description="Disordered" evidence="12">
    <location>
        <begin position="471"/>
        <end position="541"/>
    </location>
</feature>
<comment type="catalytic activity">
    <reaction evidence="1">
        <text>a 1,2-diacyl-sn-glycero-3-phospho-(1D-myo-inositol 4-phosphate) + ATP = a 1,2-diacyl-sn-glycero-3-phospho-(1D-myo-inositol-4,5-bisphosphate) + ADP + H(+)</text>
        <dbReference type="Rhea" id="RHEA:14425"/>
        <dbReference type="ChEBI" id="CHEBI:15378"/>
        <dbReference type="ChEBI" id="CHEBI:30616"/>
        <dbReference type="ChEBI" id="CHEBI:58178"/>
        <dbReference type="ChEBI" id="CHEBI:58456"/>
        <dbReference type="ChEBI" id="CHEBI:456216"/>
        <dbReference type="EC" id="2.7.1.68"/>
    </reaction>
</comment>
<sequence>MTASDDESSADHRPQAARSKTQGEGMLMPPADAANNATRSGQVRGASRRNTTGSGVKRPQSSSSIGTQRSRRSSREREVSAASTSGAHGAHEGAANATSSAGGSNAYSAGGAPLRTGDAGLDEEMAKQAEAIRKDREKRARAAREAAEQRVGDEEGTPEGGGPLMRRKSNARRDTLGHSSVGGADEPRALVGNIIGEGHANYVLMYNMLTGIRIGVSRCQAKPARPLTEADFSARHKFTFDIIGNELTPSAKYDFKFKDYAPWVFRDLREYFHLDPADYLLSLTAKYILSELGSPGKSGSFFYFSRDYRFIIKTIRHGEHKFLLRILQEYHAHIKSNPHTLLSRFYGLHRVKLPRGRKIHFVIMNNLFPPHRDVHETYDLKGSAIGREYPEAKAAEKKGAVLKDLNWIHRGRELELGPIKKKMLEEQLESDVKLLQKLRIMDYSLLIGLHDMKRGNRENLRQDALQVFQPDTAGAGNKEGAPANAPNATAKEAQAQIGKIQTKGFGPDMIVSSPISATGPMPPEVASSSASDGRSSSTYESSPNLIALAHAPQTQNQTSFGAAAIAAESVPSLSLPSTSTVQGQPQAAAPPPQVLVSQPSPSDSPSPTRSNSVPISSTSPLPVHPLNRAVTKRTSATSAAHAKEEAHALRAAVRRSDPKALTSGSDGAVPLLEEREAVNQMHLQQFHFYQDEGGFRSTDQNNHPTDFIYYFGIIDTLTLYNSVKRGEHYWKSLLNNKHMISSVPPVEYGERFKNFLLSVIKGGDKSKRPRME</sequence>
<evidence type="ECO:0000256" key="1">
    <source>
        <dbReference type="ARBA" id="ARBA00000444"/>
    </source>
</evidence>
<evidence type="ECO:0000256" key="10">
    <source>
        <dbReference type="ARBA" id="ARBA00082306"/>
    </source>
</evidence>
<evidence type="ECO:0000256" key="4">
    <source>
        <dbReference type="ARBA" id="ARBA00022679"/>
    </source>
</evidence>
<dbReference type="GO" id="GO:0046854">
    <property type="term" value="P:phosphatidylinositol phosphate biosynthetic process"/>
    <property type="evidence" value="ECO:0007669"/>
    <property type="project" value="TreeGrafter"/>
</dbReference>
<dbReference type="GO" id="GO:0005524">
    <property type="term" value="F:ATP binding"/>
    <property type="evidence" value="ECO:0007669"/>
    <property type="project" value="UniProtKB-UniRule"/>
</dbReference>
<evidence type="ECO:0000313" key="15">
    <source>
        <dbReference type="Proteomes" id="UP000054845"/>
    </source>
</evidence>